<evidence type="ECO:0000256" key="1">
    <source>
        <dbReference type="ARBA" id="ARBA00012513"/>
    </source>
</evidence>
<gene>
    <name evidence="10" type="ORF">B0I35DRAFT_402932</name>
</gene>
<dbReference type="CDD" id="cd13994">
    <property type="entry name" value="STKc_HAL4_like"/>
    <property type="match status" value="1"/>
</dbReference>
<organism evidence="10 11">
    <name type="scientific">Stachybotrys elegans</name>
    <dbReference type="NCBI Taxonomy" id="80388"/>
    <lineage>
        <taxon>Eukaryota</taxon>
        <taxon>Fungi</taxon>
        <taxon>Dikarya</taxon>
        <taxon>Ascomycota</taxon>
        <taxon>Pezizomycotina</taxon>
        <taxon>Sordariomycetes</taxon>
        <taxon>Hypocreomycetidae</taxon>
        <taxon>Hypocreales</taxon>
        <taxon>Stachybotryaceae</taxon>
        <taxon>Stachybotrys</taxon>
    </lineage>
</organism>
<keyword evidence="3" id="KW-0808">Transferase</keyword>
<evidence type="ECO:0000313" key="11">
    <source>
        <dbReference type="Proteomes" id="UP000813444"/>
    </source>
</evidence>
<evidence type="ECO:0000256" key="5">
    <source>
        <dbReference type="ARBA" id="ARBA00022777"/>
    </source>
</evidence>
<dbReference type="PANTHER" id="PTHR24343:SF558">
    <property type="entry name" value="PROTEIN KINASE DOMAIN-CONTAINING PROTEIN"/>
    <property type="match status" value="1"/>
</dbReference>
<evidence type="ECO:0000259" key="9">
    <source>
        <dbReference type="PROSITE" id="PS50011"/>
    </source>
</evidence>
<dbReference type="GO" id="GO:0004674">
    <property type="term" value="F:protein serine/threonine kinase activity"/>
    <property type="evidence" value="ECO:0007669"/>
    <property type="project" value="UniProtKB-KW"/>
</dbReference>
<dbReference type="EMBL" id="JAGPNK010000042">
    <property type="protein sequence ID" value="KAH7303014.1"/>
    <property type="molecule type" value="Genomic_DNA"/>
</dbReference>
<dbReference type="InterPro" id="IPR000719">
    <property type="entry name" value="Prot_kinase_dom"/>
</dbReference>
<dbReference type="GO" id="GO:0005829">
    <property type="term" value="C:cytosol"/>
    <property type="evidence" value="ECO:0007669"/>
    <property type="project" value="TreeGrafter"/>
</dbReference>
<sequence>MSPKASNSSRPDEEGSQGLLALLPPINESRSADYIAPKRLRTGPEYLGRHEHNIKLRLDTTTTKTGDWAISFRTQRKRALSKCSAISARIAAGTWRQAANSTSKKDISSVHEKSKGGTVLGVGAFETVRIASRTKPGTTEKEQVAVKQFRRRSDKTSEKYHKEALAEFSIAQALNHHNIVRTFELIEDEQKDLFQVMEFCSGGDLQTLLLSAYKLEEQEADCFFKQLMNGVEYMHSMGVAHCDLKPGNILFTQKGVLKITDFGCSECFRLAWEDDVHLVTGRRGSTPFIAPEEYTDESFDGRAADVWACGMIFALMRTGELFWITAKEEDDKEYARYIRDRRSERGFDNLEALEPEQCRLTVYCMLDPVPLRRITSGQVLKSKWFREIELCAAARHPSN</sequence>
<dbReference type="InterPro" id="IPR011009">
    <property type="entry name" value="Kinase-like_dom_sf"/>
</dbReference>
<dbReference type="PANTHER" id="PTHR24343">
    <property type="entry name" value="SERINE/THREONINE KINASE"/>
    <property type="match status" value="1"/>
</dbReference>
<dbReference type="SUPFAM" id="SSF56112">
    <property type="entry name" value="Protein kinase-like (PK-like)"/>
    <property type="match status" value="1"/>
</dbReference>
<dbReference type="PROSITE" id="PS00108">
    <property type="entry name" value="PROTEIN_KINASE_ST"/>
    <property type="match status" value="1"/>
</dbReference>
<comment type="catalytic activity">
    <reaction evidence="8">
        <text>L-seryl-[protein] + ATP = O-phospho-L-seryl-[protein] + ADP + H(+)</text>
        <dbReference type="Rhea" id="RHEA:17989"/>
        <dbReference type="Rhea" id="RHEA-COMP:9863"/>
        <dbReference type="Rhea" id="RHEA-COMP:11604"/>
        <dbReference type="ChEBI" id="CHEBI:15378"/>
        <dbReference type="ChEBI" id="CHEBI:29999"/>
        <dbReference type="ChEBI" id="CHEBI:30616"/>
        <dbReference type="ChEBI" id="CHEBI:83421"/>
        <dbReference type="ChEBI" id="CHEBI:456216"/>
        <dbReference type="EC" id="2.7.11.1"/>
    </reaction>
</comment>
<keyword evidence="4" id="KW-0547">Nucleotide-binding</keyword>
<dbReference type="Gene3D" id="1.10.510.10">
    <property type="entry name" value="Transferase(Phosphotransferase) domain 1"/>
    <property type="match status" value="1"/>
</dbReference>
<evidence type="ECO:0000256" key="6">
    <source>
        <dbReference type="ARBA" id="ARBA00022840"/>
    </source>
</evidence>
<keyword evidence="5 10" id="KW-0418">Kinase</keyword>
<evidence type="ECO:0000256" key="4">
    <source>
        <dbReference type="ARBA" id="ARBA00022741"/>
    </source>
</evidence>
<dbReference type="OrthoDB" id="5118436at2759"/>
<evidence type="ECO:0000256" key="8">
    <source>
        <dbReference type="ARBA" id="ARBA00048679"/>
    </source>
</evidence>
<dbReference type="PROSITE" id="PS50011">
    <property type="entry name" value="PROTEIN_KINASE_DOM"/>
    <property type="match status" value="1"/>
</dbReference>
<proteinExistence type="predicted"/>
<comment type="catalytic activity">
    <reaction evidence="7">
        <text>L-threonyl-[protein] + ATP = O-phospho-L-threonyl-[protein] + ADP + H(+)</text>
        <dbReference type="Rhea" id="RHEA:46608"/>
        <dbReference type="Rhea" id="RHEA-COMP:11060"/>
        <dbReference type="Rhea" id="RHEA-COMP:11605"/>
        <dbReference type="ChEBI" id="CHEBI:15378"/>
        <dbReference type="ChEBI" id="CHEBI:30013"/>
        <dbReference type="ChEBI" id="CHEBI:30616"/>
        <dbReference type="ChEBI" id="CHEBI:61977"/>
        <dbReference type="ChEBI" id="CHEBI:456216"/>
        <dbReference type="EC" id="2.7.11.1"/>
    </reaction>
</comment>
<evidence type="ECO:0000256" key="3">
    <source>
        <dbReference type="ARBA" id="ARBA00022679"/>
    </source>
</evidence>
<dbReference type="GO" id="GO:0005524">
    <property type="term" value="F:ATP binding"/>
    <property type="evidence" value="ECO:0007669"/>
    <property type="project" value="UniProtKB-KW"/>
</dbReference>
<evidence type="ECO:0000256" key="7">
    <source>
        <dbReference type="ARBA" id="ARBA00047899"/>
    </source>
</evidence>
<evidence type="ECO:0000313" key="10">
    <source>
        <dbReference type="EMBL" id="KAH7303014.1"/>
    </source>
</evidence>
<name>A0A8K0SCP1_9HYPO</name>
<dbReference type="SMART" id="SM00220">
    <property type="entry name" value="S_TKc"/>
    <property type="match status" value="1"/>
</dbReference>
<evidence type="ECO:0000256" key="2">
    <source>
        <dbReference type="ARBA" id="ARBA00022527"/>
    </source>
</evidence>
<keyword evidence="6" id="KW-0067">ATP-binding</keyword>
<dbReference type="Pfam" id="PF00069">
    <property type="entry name" value="Pkinase"/>
    <property type="match status" value="1"/>
</dbReference>
<comment type="caution">
    <text evidence="10">The sequence shown here is derived from an EMBL/GenBank/DDBJ whole genome shotgun (WGS) entry which is preliminary data.</text>
</comment>
<feature type="domain" description="Protein kinase" evidence="9">
    <location>
        <begin position="114"/>
        <end position="385"/>
    </location>
</feature>
<accession>A0A8K0SCP1</accession>
<dbReference type="EC" id="2.7.11.1" evidence="1"/>
<dbReference type="GO" id="GO:0030003">
    <property type="term" value="P:intracellular monoatomic cation homeostasis"/>
    <property type="evidence" value="ECO:0007669"/>
    <property type="project" value="TreeGrafter"/>
</dbReference>
<dbReference type="Proteomes" id="UP000813444">
    <property type="component" value="Unassembled WGS sequence"/>
</dbReference>
<protein>
    <recommendedName>
        <fullName evidence="1">non-specific serine/threonine protein kinase</fullName>
        <ecNumber evidence="1">2.7.11.1</ecNumber>
    </recommendedName>
</protein>
<dbReference type="InterPro" id="IPR008271">
    <property type="entry name" value="Ser/Thr_kinase_AS"/>
</dbReference>
<dbReference type="AlphaFoldDB" id="A0A8K0SCP1"/>
<reference evidence="10" key="1">
    <citation type="journal article" date="2021" name="Nat. Commun.">
        <title>Genetic determinants of endophytism in the Arabidopsis root mycobiome.</title>
        <authorList>
            <person name="Mesny F."/>
            <person name="Miyauchi S."/>
            <person name="Thiergart T."/>
            <person name="Pickel B."/>
            <person name="Atanasova L."/>
            <person name="Karlsson M."/>
            <person name="Huettel B."/>
            <person name="Barry K.W."/>
            <person name="Haridas S."/>
            <person name="Chen C."/>
            <person name="Bauer D."/>
            <person name="Andreopoulos W."/>
            <person name="Pangilinan J."/>
            <person name="LaButti K."/>
            <person name="Riley R."/>
            <person name="Lipzen A."/>
            <person name="Clum A."/>
            <person name="Drula E."/>
            <person name="Henrissat B."/>
            <person name="Kohler A."/>
            <person name="Grigoriev I.V."/>
            <person name="Martin F.M."/>
            <person name="Hacquard S."/>
        </authorList>
    </citation>
    <scope>NUCLEOTIDE SEQUENCE</scope>
    <source>
        <strain evidence="10">MPI-CAGE-CH-0235</strain>
    </source>
</reference>
<keyword evidence="2" id="KW-0723">Serine/threonine-protein kinase</keyword>
<keyword evidence="11" id="KW-1185">Reference proteome</keyword>